<protein>
    <recommendedName>
        <fullName evidence="3">Outer membrane protein beta-barrel domain-containing protein</fullName>
    </recommendedName>
</protein>
<proteinExistence type="predicted"/>
<dbReference type="InterPro" id="IPR010239">
    <property type="entry name" value="CHP02001"/>
</dbReference>
<dbReference type="Pfam" id="PF09694">
    <property type="entry name" value="Gcw_chp"/>
    <property type="match status" value="1"/>
</dbReference>
<gene>
    <name evidence="1" type="ORF">IE877_13310</name>
</gene>
<organism evidence="1 2">
    <name type="scientific">Methylomonas albis</name>
    <dbReference type="NCBI Taxonomy" id="1854563"/>
    <lineage>
        <taxon>Bacteria</taxon>
        <taxon>Pseudomonadati</taxon>
        <taxon>Pseudomonadota</taxon>
        <taxon>Gammaproteobacteria</taxon>
        <taxon>Methylococcales</taxon>
        <taxon>Methylococcaceae</taxon>
        <taxon>Methylomonas</taxon>
    </lineage>
</organism>
<evidence type="ECO:0000313" key="2">
    <source>
        <dbReference type="Proteomes" id="UP000652176"/>
    </source>
</evidence>
<keyword evidence="2" id="KW-1185">Reference proteome</keyword>
<dbReference type="NCBIfam" id="TIGR02001">
    <property type="entry name" value="gcw_chp"/>
    <property type="match status" value="1"/>
</dbReference>
<dbReference type="EMBL" id="JACXSS010000001">
    <property type="protein sequence ID" value="MBD9356844.1"/>
    <property type="molecule type" value="Genomic_DNA"/>
</dbReference>
<dbReference type="SUPFAM" id="SSF56935">
    <property type="entry name" value="Porins"/>
    <property type="match status" value="1"/>
</dbReference>
<evidence type="ECO:0008006" key="3">
    <source>
        <dbReference type="Google" id="ProtNLM"/>
    </source>
</evidence>
<sequence>MDSDKIFREGLFSFLMGIFCLILATPKAQAEWHGELTLLSDYLFRGYSKNRGAPLAQAHIDYQDPLGWFGGAGVSQVSFDDHLSKDHANVEIKPYLGWSLPLNQDWRTELSVTGYLFDGKIFERNAYYAEFYASLHYRNWLSGTVSIAPNAYQRDATTMNYELKYRRDILDNLQFSVGLGFYQAKQLLENDYFYWNAGTSWFICPNLAVDMRYVDVNLNQLHDEPHHNHEFYPRLQEQKFIFSVTLGF</sequence>
<dbReference type="Proteomes" id="UP000652176">
    <property type="component" value="Unassembled WGS sequence"/>
</dbReference>
<reference evidence="1 2" key="1">
    <citation type="submission" date="2020-09" db="EMBL/GenBank/DDBJ databases">
        <title>Methylomonas albis sp. nov. and Methylomonas fluvii sp. nov.: Two cold-adapted methanotrophs from the River Elbe and an amended description of Methylovulum psychrotolerans strain Eb1.</title>
        <authorList>
            <person name="Bussmann I.K."/>
            <person name="Klings K.-W."/>
            <person name="Warnstedt J."/>
            <person name="Hoppert M."/>
            <person name="Saborowski A."/>
            <person name="Horn F."/>
            <person name="Liebner S."/>
        </authorList>
    </citation>
    <scope>NUCLEOTIDE SEQUENCE [LARGE SCALE GENOMIC DNA]</scope>
    <source>
        <strain evidence="1 2">EbA</strain>
    </source>
</reference>
<dbReference type="RefSeq" id="WP_192375162.1">
    <property type="nucleotide sequence ID" value="NZ_CAJHIV010000001.1"/>
</dbReference>
<evidence type="ECO:0000313" key="1">
    <source>
        <dbReference type="EMBL" id="MBD9356844.1"/>
    </source>
</evidence>
<comment type="caution">
    <text evidence="1">The sequence shown here is derived from an EMBL/GenBank/DDBJ whole genome shotgun (WGS) entry which is preliminary data.</text>
</comment>
<name>A0ABR9D3P9_9GAMM</name>
<accession>A0ABR9D3P9</accession>